<dbReference type="InterPro" id="IPR050627">
    <property type="entry name" value="Nitroreductase/BluB"/>
</dbReference>
<evidence type="ECO:0000313" key="6">
    <source>
        <dbReference type="Proteomes" id="UP001230908"/>
    </source>
</evidence>
<evidence type="ECO:0000256" key="1">
    <source>
        <dbReference type="ARBA" id="ARBA00022630"/>
    </source>
</evidence>
<dbReference type="Pfam" id="PF00881">
    <property type="entry name" value="Nitroreductase"/>
    <property type="match status" value="1"/>
</dbReference>
<dbReference type="Proteomes" id="UP001230908">
    <property type="component" value="Unassembled WGS sequence"/>
</dbReference>
<keyword evidence="2" id="KW-0288">FMN</keyword>
<dbReference type="EMBL" id="JAVHUY010000009">
    <property type="protein sequence ID" value="MDQ7905238.1"/>
    <property type="molecule type" value="Genomic_DNA"/>
</dbReference>
<sequence length="208" mass="23594">MTAEFDLFEALETCRAIRRLRPDPLPDELIERLVHFATRAPSAGNRQLWRFLVVTAPEDRRWFRDMLVEAVGDRYPEPAVADTSPTAHAQRRYRRFIFDFDQIPVLVLPLIENAFPSRENPDVRYAWSSVYAATQNLLLAARGLGIGAAMTTNHLENEPAVREHFGIPPAFEIGATIPLGYPIGRYGPLTRNPVVSTMFRGRFGTAWT</sequence>
<dbReference type="PANTHER" id="PTHR23026">
    <property type="entry name" value="NADPH NITROREDUCTASE"/>
    <property type="match status" value="1"/>
</dbReference>
<evidence type="ECO:0000256" key="3">
    <source>
        <dbReference type="ARBA" id="ARBA00023002"/>
    </source>
</evidence>
<dbReference type="PANTHER" id="PTHR23026:SF90">
    <property type="entry name" value="IODOTYROSINE DEIODINASE 1"/>
    <property type="match status" value="1"/>
</dbReference>
<gene>
    <name evidence="5" type="ORF">RB614_11955</name>
</gene>
<accession>A0ABU0ZDU8</accession>
<feature type="domain" description="Nitroreductase" evidence="4">
    <location>
        <begin position="15"/>
        <end position="181"/>
    </location>
</feature>
<evidence type="ECO:0000259" key="4">
    <source>
        <dbReference type="Pfam" id="PF00881"/>
    </source>
</evidence>
<evidence type="ECO:0000256" key="2">
    <source>
        <dbReference type="ARBA" id="ARBA00022643"/>
    </source>
</evidence>
<keyword evidence="1" id="KW-0285">Flavoprotein</keyword>
<proteinExistence type="predicted"/>
<keyword evidence="3" id="KW-0560">Oxidoreductase</keyword>
<dbReference type="SUPFAM" id="SSF55469">
    <property type="entry name" value="FMN-dependent nitroreductase-like"/>
    <property type="match status" value="1"/>
</dbReference>
<dbReference type="InterPro" id="IPR000415">
    <property type="entry name" value="Nitroreductase-like"/>
</dbReference>
<dbReference type="InterPro" id="IPR029479">
    <property type="entry name" value="Nitroreductase"/>
</dbReference>
<dbReference type="Gene3D" id="3.40.109.10">
    <property type="entry name" value="NADH Oxidase"/>
    <property type="match status" value="1"/>
</dbReference>
<evidence type="ECO:0000313" key="5">
    <source>
        <dbReference type="EMBL" id="MDQ7905238.1"/>
    </source>
</evidence>
<protein>
    <submittedName>
        <fullName evidence="5">Nitroreductase family protein</fullName>
    </submittedName>
</protein>
<comment type="caution">
    <text evidence="5">The sequence shown here is derived from an EMBL/GenBank/DDBJ whole genome shotgun (WGS) entry which is preliminary data.</text>
</comment>
<reference evidence="5 6" key="1">
    <citation type="submission" date="2023-08" db="EMBL/GenBank/DDBJ databases">
        <title>Phytohabitans sansha sp. nov., isolated from marine sediment.</title>
        <authorList>
            <person name="Zhao Y."/>
            <person name="Yi K."/>
        </authorList>
    </citation>
    <scope>NUCLEOTIDE SEQUENCE [LARGE SCALE GENOMIC DNA]</scope>
    <source>
        <strain evidence="5 6">ZYX-F-186</strain>
    </source>
</reference>
<dbReference type="RefSeq" id="WP_308712509.1">
    <property type="nucleotide sequence ID" value="NZ_JAVHUY010000009.1"/>
</dbReference>
<name>A0ABU0ZDU8_9ACTN</name>
<keyword evidence="6" id="KW-1185">Reference proteome</keyword>
<organism evidence="5 6">
    <name type="scientific">Phytohabitans maris</name>
    <dbReference type="NCBI Taxonomy" id="3071409"/>
    <lineage>
        <taxon>Bacteria</taxon>
        <taxon>Bacillati</taxon>
        <taxon>Actinomycetota</taxon>
        <taxon>Actinomycetes</taxon>
        <taxon>Micromonosporales</taxon>
        <taxon>Micromonosporaceae</taxon>
    </lineage>
</organism>